<organism evidence="4 5">
    <name type="scientific">Cupriavidus plantarum</name>
    <dbReference type="NCBI Taxonomy" id="942865"/>
    <lineage>
        <taxon>Bacteria</taxon>
        <taxon>Pseudomonadati</taxon>
        <taxon>Pseudomonadota</taxon>
        <taxon>Betaproteobacteria</taxon>
        <taxon>Burkholderiales</taxon>
        <taxon>Burkholderiaceae</taxon>
        <taxon>Cupriavidus</taxon>
    </lineage>
</organism>
<feature type="domain" description="4'-phosphopantetheinyl transferase" evidence="3">
    <location>
        <begin position="103"/>
        <end position="177"/>
    </location>
</feature>
<dbReference type="PANTHER" id="PTHR12215">
    <property type="entry name" value="PHOSPHOPANTETHEINE TRANSFERASE"/>
    <property type="match status" value="1"/>
</dbReference>
<dbReference type="InterPro" id="IPR008278">
    <property type="entry name" value="4-PPantetheinyl_Trfase_dom"/>
</dbReference>
<comment type="caution">
    <text evidence="4">The sequence shown here is derived from an EMBL/GenBank/DDBJ whole genome shotgun (WGS) entry which is preliminary data.</text>
</comment>
<dbReference type="SUPFAM" id="SSF56214">
    <property type="entry name" value="4'-phosphopantetheinyl transferase"/>
    <property type="match status" value="2"/>
</dbReference>
<dbReference type="AlphaFoldDB" id="A0A316F138"/>
<dbReference type="GO" id="GO:0008897">
    <property type="term" value="F:holo-[acyl-carrier-protein] synthase activity"/>
    <property type="evidence" value="ECO:0007669"/>
    <property type="project" value="InterPro"/>
</dbReference>
<name>A0A316F138_9BURK</name>
<evidence type="ECO:0000313" key="4">
    <source>
        <dbReference type="EMBL" id="PWK37438.1"/>
    </source>
</evidence>
<dbReference type="Proteomes" id="UP000245754">
    <property type="component" value="Unassembled WGS sequence"/>
</dbReference>
<sequence length="239" mass="25450">MPVQIRHGSVTALAAQAPSPSMWMSGSECARASAIRAEPRRAQFIAGRWLARRLLAETLGGSWRDWTLTAEDDAPPRVSGPAPATLSISHSGDVVACAAGTVPVGIDVEARAPRRDLGALYDAITTDEERRVVAAHLDAGADSMLPDAMLQCFTHAWALKEACIKREGGGLFHTMLGHAVRIDAAADAARANACTWQWEGHVLALSAETASIAALTHSPTLSAFAGPRYWKLTRHLASR</sequence>
<protein>
    <submittedName>
        <fullName evidence="4">4'-phosphopantetheinyl transferase</fullName>
    </submittedName>
</protein>
<keyword evidence="2 4" id="KW-0808">Transferase</keyword>
<dbReference type="RefSeq" id="WP_109581159.1">
    <property type="nucleotide sequence ID" value="NZ_QGGT01000001.1"/>
</dbReference>
<dbReference type="Pfam" id="PF01648">
    <property type="entry name" value="ACPS"/>
    <property type="match status" value="1"/>
</dbReference>
<dbReference type="Gene3D" id="3.90.470.20">
    <property type="entry name" value="4'-phosphopantetheinyl transferase domain"/>
    <property type="match status" value="1"/>
</dbReference>
<evidence type="ECO:0000313" key="5">
    <source>
        <dbReference type="Proteomes" id="UP000245754"/>
    </source>
</evidence>
<gene>
    <name evidence="4" type="ORF">C7419_1011320</name>
</gene>
<evidence type="ECO:0000256" key="2">
    <source>
        <dbReference type="ARBA" id="ARBA00022679"/>
    </source>
</evidence>
<dbReference type="InterPro" id="IPR050559">
    <property type="entry name" value="P-Pant_transferase_sf"/>
</dbReference>
<accession>A0A316F138</accession>
<reference evidence="4 5" key="1">
    <citation type="submission" date="2018-05" db="EMBL/GenBank/DDBJ databases">
        <title>Genomic Encyclopedia of Type Strains, Phase IV (KMG-V): Genome sequencing to study the core and pangenomes of soil and plant-associated prokaryotes.</title>
        <authorList>
            <person name="Whitman W."/>
        </authorList>
    </citation>
    <scope>NUCLEOTIDE SEQUENCE [LARGE SCALE GENOMIC DNA]</scope>
    <source>
        <strain evidence="4 5">SLV-132</strain>
    </source>
</reference>
<dbReference type="InterPro" id="IPR037143">
    <property type="entry name" value="4-PPantetheinyl_Trfase_dom_sf"/>
</dbReference>
<dbReference type="GO" id="GO:0019878">
    <property type="term" value="P:lysine biosynthetic process via aminoadipic acid"/>
    <property type="evidence" value="ECO:0007669"/>
    <property type="project" value="TreeGrafter"/>
</dbReference>
<proteinExistence type="inferred from homology"/>
<dbReference type="GO" id="GO:0000287">
    <property type="term" value="F:magnesium ion binding"/>
    <property type="evidence" value="ECO:0007669"/>
    <property type="project" value="InterPro"/>
</dbReference>
<dbReference type="GO" id="GO:0005829">
    <property type="term" value="C:cytosol"/>
    <property type="evidence" value="ECO:0007669"/>
    <property type="project" value="TreeGrafter"/>
</dbReference>
<evidence type="ECO:0000259" key="3">
    <source>
        <dbReference type="Pfam" id="PF01648"/>
    </source>
</evidence>
<dbReference type="PANTHER" id="PTHR12215:SF10">
    <property type="entry name" value="L-AMINOADIPATE-SEMIALDEHYDE DEHYDROGENASE-PHOSPHOPANTETHEINYL TRANSFERASE"/>
    <property type="match status" value="1"/>
</dbReference>
<keyword evidence="5" id="KW-1185">Reference proteome</keyword>
<evidence type="ECO:0000256" key="1">
    <source>
        <dbReference type="ARBA" id="ARBA00010990"/>
    </source>
</evidence>
<comment type="similarity">
    <text evidence="1">Belongs to the P-Pant transferase superfamily. Gsp/Sfp/HetI/AcpT family.</text>
</comment>
<dbReference type="EMBL" id="QGGT01000001">
    <property type="protein sequence ID" value="PWK37438.1"/>
    <property type="molecule type" value="Genomic_DNA"/>
</dbReference>